<organism evidence="8 9">
    <name type="scientific">Alternaria arborescens</name>
    <dbReference type="NCBI Taxonomy" id="156630"/>
    <lineage>
        <taxon>Eukaryota</taxon>
        <taxon>Fungi</taxon>
        <taxon>Dikarya</taxon>
        <taxon>Ascomycota</taxon>
        <taxon>Pezizomycotina</taxon>
        <taxon>Dothideomycetes</taxon>
        <taxon>Pleosporomycetidae</taxon>
        <taxon>Pleosporales</taxon>
        <taxon>Pleosporineae</taxon>
        <taxon>Pleosporaceae</taxon>
        <taxon>Alternaria</taxon>
        <taxon>Alternaria sect. Alternaria</taxon>
    </lineage>
</organism>
<evidence type="ECO:0000256" key="6">
    <source>
        <dbReference type="SAM" id="MobiDB-lite"/>
    </source>
</evidence>
<feature type="region of interest" description="Disordered" evidence="6">
    <location>
        <begin position="315"/>
        <end position="339"/>
    </location>
</feature>
<name>A0A4Q4SNT5_9PLEO</name>
<evidence type="ECO:0000259" key="7">
    <source>
        <dbReference type="PROSITE" id="PS51821"/>
    </source>
</evidence>
<evidence type="ECO:0000256" key="4">
    <source>
        <dbReference type="ARBA" id="ARBA00023163"/>
    </source>
</evidence>
<dbReference type="InterPro" id="IPR021740">
    <property type="entry name" value="Velvet"/>
</dbReference>
<proteinExistence type="predicted"/>
<dbReference type="PANTHER" id="PTHR33572:SF18">
    <property type="entry name" value="SPORE DEVELOPMENT REGULATOR VOSA"/>
    <property type="match status" value="1"/>
</dbReference>
<keyword evidence="5" id="KW-0539">Nucleus</keyword>
<evidence type="ECO:0000256" key="1">
    <source>
        <dbReference type="ARBA" id="ARBA00004123"/>
    </source>
</evidence>
<keyword evidence="3" id="KW-0805">Transcription regulation</keyword>
<dbReference type="Proteomes" id="UP000293823">
    <property type="component" value="Unassembled WGS sequence"/>
</dbReference>
<keyword evidence="2" id="KW-0749">Sporulation</keyword>
<protein>
    <recommendedName>
        <fullName evidence="7">Velvet domain-containing protein</fullName>
    </recommendedName>
</protein>
<dbReference type="InterPro" id="IPR038491">
    <property type="entry name" value="Velvet_dom_sf"/>
</dbReference>
<comment type="caution">
    <text evidence="8">The sequence shown here is derived from an EMBL/GenBank/DDBJ whole genome shotgun (WGS) entry which is preliminary data.</text>
</comment>
<dbReference type="GO" id="GO:0005634">
    <property type="term" value="C:nucleus"/>
    <property type="evidence" value="ECO:0007669"/>
    <property type="project" value="UniProtKB-SubCell"/>
</dbReference>
<sequence length="339" mass="38552">MERRTMNTMSSMFPHSMPPYNYQPYYQSSMPVPLPAAAPGPEPLRPLNYQQTMHISQPAANPGPEHLRPSTCYLQVRQQPIEALVTVKGKEKFRKPVDPPPIVELKLTNGADPSNTFLQNPYIFVSVSLYKPDRDEPVEFTPNDSLAGTLVSSLHRLKDIDNKDGGFFVFGDISVKIQGSYRLHFTMYEFLPLQGEFQSLYSISSDKFKVVLPKDFKGLDESTYLSRAFSDQGVRLRLRKEARGMMSNKRGYQAETESTQQAPIAPSYDYQAPKRRKEDYVDSPVIPSSAPRINNSMLMTPFNYPTYAPYNPYNPLPYTQQPTQDYSLAPPFEPHEDGN</sequence>
<feature type="region of interest" description="Disordered" evidence="6">
    <location>
        <begin position="245"/>
        <end position="287"/>
    </location>
</feature>
<dbReference type="Pfam" id="PF11754">
    <property type="entry name" value="Velvet"/>
    <property type="match status" value="2"/>
</dbReference>
<dbReference type="InterPro" id="IPR037525">
    <property type="entry name" value="Velvet_dom"/>
</dbReference>
<dbReference type="GO" id="GO:0030435">
    <property type="term" value="P:sporulation resulting in formation of a cellular spore"/>
    <property type="evidence" value="ECO:0007669"/>
    <property type="project" value="UniProtKB-KW"/>
</dbReference>
<evidence type="ECO:0000313" key="8">
    <source>
        <dbReference type="EMBL" id="RYO71963.1"/>
    </source>
</evidence>
<accession>A0A4Q4SNT5</accession>
<dbReference type="PANTHER" id="PTHR33572">
    <property type="entry name" value="SPORE DEVELOPMENT REGULATOR VOSA"/>
    <property type="match status" value="1"/>
</dbReference>
<feature type="domain" description="Velvet" evidence="7">
    <location>
        <begin position="67"/>
        <end position="239"/>
    </location>
</feature>
<dbReference type="EMBL" id="PEJP01000005">
    <property type="protein sequence ID" value="RYO71963.1"/>
    <property type="molecule type" value="Genomic_DNA"/>
</dbReference>
<dbReference type="AlphaFoldDB" id="A0A4Q4SNT5"/>
<dbReference type="OrthoDB" id="5599552at2759"/>
<keyword evidence="4" id="KW-0804">Transcription</keyword>
<evidence type="ECO:0000256" key="3">
    <source>
        <dbReference type="ARBA" id="ARBA00023015"/>
    </source>
</evidence>
<gene>
    <name evidence="8" type="ORF">AA0113_g1586</name>
</gene>
<feature type="compositionally biased region" description="Low complexity" evidence="6">
    <location>
        <begin position="315"/>
        <end position="324"/>
    </location>
</feature>
<dbReference type="Gene3D" id="2.60.40.3960">
    <property type="entry name" value="Velvet domain"/>
    <property type="match status" value="1"/>
</dbReference>
<keyword evidence="9" id="KW-1185">Reference proteome</keyword>
<reference evidence="9" key="1">
    <citation type="journal article" date="2019" name="bioRxiv">
        <title>Genomics, evolutionary history and diagnostics of the Alternaria alternata species group including apple and Asian pear pathotypes.</title>
        <authorList>
            <person name="Armitage A.D."/>
            <person name="Cockerton H.M."/>
            <person name="Sreenivasaprasad S."/>
            <person name="Woodhall J.W."/>
            <person name="Lane C.R."/>
            <person name="Harrison R.J."/>
            <person name="Clarkson J.P."/>
        </authorList>
    </citation>
    <scope>NUCLEOTIDE SEQUENCE [LARGE SCALE GENOMIC DNA]</scope>
    <source>
        <strain evidence="9">RGR 97.0016</strain>
    </source>
</reference>
<dbReference type="PROSITE" id="PS51821">
    <property type="entry name" value="VELVET"/>
    <property type="match status" value="1"/>
</dbReference>
<evidence type="ECO:0000256" key="5">
    <source>
        <dbReference type="ARBA" id="ARBA00023242"/>
    </source>
</evidence>
<comment type="subcellular location">
    <subcellularLocation>
        <location evidence="1">Nucleus</location>
    </subcellularLocation>
</comment>
<evidence type="ECO:0000256" key="2">
    <source>
        <dbReference type="ARBA" id="ARBA00022969"/>
    </source>
</evidence>
<evidence type="ECO:0000313" key="9">
    <source>
        <dbReference type="Proteomes" id="UP000293823"/>
    </source>
</evidence>